<evidence type="ECO:0000259" key="1">
    <source>
        <dbReference type="Pfam" id="PF03364"/>
    </source>
</evidence>
<dbReference type="PANTHER" id="PTHR39683:SF4">
    <property type="entry name" value="COENZYME Q-BINDING PROTEIN COQ10 START DOMAIN-CONTAINING PROTEIN"/>
    <property type="match status" value="1"/>
</dbReference>
<sequence>MMPWTSIKRLWANRFINNTRRYTGGIAVPLVEEQIDIKMKPETLFSIISDFEKYPEFMADVKKVTILEKGDEWSTSEWINEVVGRTIRWVEKDFVKPAENRIDYEQIEGDLKVLKGFWQLEPNGASTKVTFNMEFEFGIPMLAPLLHPLLTKVLRDNVKQMLADLKKKAEE</sequence>
<dbReference type="Pfam" id="PF03364">
    <property type="entry name" value="Polyketide_cyc"/>
    <property type="match status" value="1"/>
</dbReference>
<gene>
    <name evidence="2" type="ORF">COY37_03495</name>
</gene>
<dbReference type="Proteomes" id="UP000230956">
    <property type="component" value="Unassembled WGS sequence"/>
</dbReference>
<evidence type="ECO:0000313" key="3">
    <source>
        <dbReference type="Proteomes" id="UP000230956"/>
    </source>
</evidence>
<accession>A0A2M7T917</accession>
<protein>
    <submittedName>
        <fullName evidence="2">Cyclase</fullName>
    </submittedName>
</protein>
<dbReference type="InterPro" id="IPR023393">
    <property type="entry name" value="START-like_dom_sf"/>
</dbReference>
<organism evidence="2 3">
    <name type="scientific">Candidatus Aquicultor secundus</name>
    <dbReference type="NCBI Taxonomy" id="1973895"/>
    <lineage>
        <taxon>Bacteria</taxon>
        <taxon>Bacillati</taxon>
        <taxon>Actinomycetota</taxon>
        <taxon>Candidatus Aquicultoria</taxon>
        <taxon>Candidatus Aquicultorales</taxon>
        <taxon>Candidatus Aquicultoraceae</taxon>
        <taxon>Candidatus Aquicultor</taxon>
    </lineage>
</organism>
<comment type="caution">
    <text evidence="2">The sequence shown here is derived from an EMBL/GenBank/DDBJ whole genome shotgun (WGS) entry which is preliminary data.</text>
</comment>
<dbReference type="AlphaFoldDB" id="A0A2M7T917"/>
<dbReference type="EMBL" id="PFNG01000085">
    <property type="protein sequence ID" value="PIZ40605.1"/>
    <property type="molecule type" value="Genomic_DNA"/>
</dbReference>
<proteinExistence type="predicted"/>
<name>A0A2M7T917_9ACTN</name>
<dbReference type="SUPFAM" id="SSF55961">
    <property type="entry name" value="Bet v1-like"/>
    <property type="match status" value="1"/>
</dbReference>
<evidence type="ECO:0000313" key="2">
    <source>
        <dbReference type="EMBL" id="PIZ40605.1"/>
    </source>
</evidence>
<reference evidence="3" key="1">
    <citation type="submission" date="2017-09" db="EMBL/GenBank/DDBJ databases">
        <title>Depth-based differentiation of microbial function through sediment-hosted aquifers and enrichment of novel symbionts in the deep terrestrial subsurface.</title>
        <authorList>
            <person name="Probst A.J."/>
            <person name="Ladd B."/>
            <person name="Jarett J.K."/>
            <person name="Geller-Mcgrath D.E."/>
            <person name="Sieber C.M.K."/>
            <person name="Emerson J.B."/>
            <person name="Anantharaman K."/>
            <person name="Thomas B.C."/>
            <person name="Malmstrom R."/>
            <person name="Stieglmeier M."/>
            <person name="Klingl A."/>
            <person name="Woyke T."/>
            <person name="Ryan C.M."/>
            <person name="Banfield J.F."/>
        </authorList>
    </citation>
    <scope>NUCLEOTIDE SEQUENCE [LARGE SCALE GENOMIC DNA]</scope>
</reference>
<feature type="domain" description="Coenzyme Q-binding protein COQ10 START" evidence="1">
    <location>
        <begin position="38"/>
        <end position="161"/>
    </location>
</feature>
<dbReference type="Gene3D" id="3.30.530.20">
    <property type="match status" value="1"/>
</dbReference>
<dbReference type="InterPro" id="IPR005031">
    <property type="entry name" value="COQ10_START"/>
</dbReference>
<dbReference type="PANTHER" id="PTHR39683">
    <property type="entry name" value="CONSERVED PROTEIN TB16.3"/>
    <property type="match status" value="1"/>
</dbReference>